<dbReference type="NCBIfam" id="TIGR01466">
    <property type="entry name" value="cobJ_cbiH"/>
    <property type="match status" value="1"/>
</dbReference>
<evidence type="ECO:0000256" key="6">
    <source>
        <dbReference type="SAM" id="MobiDB-lite"/>
    </source>
</evidence>
<dbReference type="AlphaFoldDB" id="A0A1I3WA27"/>
<dbReference type="NCBIfam" id="NF004648">
    <property type="entry name" value="PRK05991.1"/>
    <property type="match status" value="1"/>
</dbReference>
<dbReference type="InterPro" id="IPR000878">
    <property type="entry name" value="4pyrrol_Mease"/>
</dbReference>
<accession>A0A1I3WA27</accession>
<dbReference type="Gene3D" id="3.30.950.10">
    <property type="entry name" value="Methyltransferase, Cobalt-precorrin-4 Transmethylase, Domain 2"/>
    <property type="match status" value="1"/>
</dbReference>
<dbReference type="CDD" id="cd11646">
    <property type="entry name" value="Precorrin_3B_C17_MT"/>
    <property type="match status" value="1"/>
</dbReference>
<evidence type="ECO:0000313" key="9">
    <source>
        <dbReference type="Proteomes" id="UP000323300"/>
    </source>
</evidence>
<evidence type="ECO:0000256" key="3">
    <source>
        <dbReference type="ARBA" id="ARBA00022603"/>
    </source>
</evidence>
<dbReference type="InterPro" id="IPR014777">
    <property type="entry name" value="4pyrrole_Mease_sub1"/>
</dbReference>
<dbReference type="EMBL" id="FOSL01000002">
    <property type="protein sequence ID" value="SFK04375.1"/>
    <property type="molecule type" value="Genomic_DNA"/>
</dbReference>
<feature type="domain" description="Tetrapyrrole methylase" evidence="7">
    <location>
        <begin position="11"/>
        <end position="219"/>
    </location>
</feature>
<keyword evidence="3 8" id="KW-0489">Methyltransferase</keyword>
<protein>
    <submittedName>
        <fullName evidence="8">Precorrin-3B C17-methyltransferase</fullName>
    </submittedName>
</protein>
<proteinExistence type="predicted"/>
<dbReference type="InterPro" id="IPR035996">
    <property type="entry name" value="4pyrrol_Methylase_sf"/>
</dbReference>
<reference evidence="8 9" key="1">
    <citation type="submission" date="2016-10" db="EMBL/GenBank/DDBJ databases">
        <authorList>
            <person name="Varghese N."/>
            <person name="Submissions S."/>
        </authorList>
    </citation>
    <scope>NUCLEOTIDE SEQUENCE [LARGE SCALE GENOMIC DNA]</scope>
    <source>
        <strain evidence="8 9">DSM 21822</strain>
    </source>
</reference>
<gene>
    <name evidence="8" type="ORF">SAMN04488498_10270</name>
</gene>
<dbReference type="OrthoDB" id="9772960at2"/>
<keyword evidence="2" id="KW-0169">Cobalamin biosynthesis</keyword>
<feature type="region of interest" description="Disordered" evidence="6">
    <location>
        <begin position="1"/>
        <end position="25"/>
    </location>
</feature>
<dbReference type="InterPro" id="IPR051810">
    <property type="entry name" value="Precorrin_MeTrfase"/>
</dbReference>
<dbReference type="GO" id="GO:0032259">
    <property type="term" value="P:methylation"/>
    <property type="evidence" value="ECO:0007669"/>
    <property type="project" value="UniProtKB-KW"/>
</dbReference>
<keyword evidence="5" id="KW-0949">S-adenosyl-L-methionine</keyword>
<dbReference type="PANTHER" id="PTHR47036:SF1">
    <property type="entry name" value="COBALT-FACTOR III C(17)-METHYLTRANSFERASE-RELATED"/>
    <property type="match status" value="1"/>
</dbReference>
<evidence type="ECO:0000313" key="8">
    <source>
        <dbReference type="EMBL" id="SFK04375.1"/>
    </source>
</evidence>
<organism evidence="8 9">
    <name type="scientific">Neomesorhizobium albiziae</name>
    <dbReference type="NCBI Taxonomy" id="335020"/>
    <lineage>
        <taxon>Bacteria</taxon>
        <taxon>Pseudomonadati</taxon>
        <taxon>Pseudomonadota</taxon>
        <taxon>Alphaproteobacteria</taxon>
        <taxon>Hyphomicrobiales</taxon>
        <taxon>Phyllobacteriaceae</taxon>
        <taxon>Neomesorhizobium</taxon>
    </lineage>
</organism>
<dbReference type="Proteomes" id="UP000323300">
    <property type="component" value="Unassembled WGS sequence"/>
</dbReference>
<dbReference type="RefSeq" id="WP_149758555.1">
    <property type="nucleotide sequence ID" value="NZ_BSPE01000028.1"/>
</dbReference>
<dbReference type="Gene3D" id="3.40.1010.10">
    <property type="entry name" value="Cobalt-precorrin-4 Transmethylase, Domain 1"/>
    <property type="match status" value="1"/>
</dbReference>
<dbReference type="GO" id="GO:0008168">
    <property type="term" value="F:methyltransferase activity"/>
    <property type="evidence" value="ECO:0007669"/>
    <property type="project" value="UniProtKB-KW"/>
</dbReference>
<dbReference type="SUPFAM" id="SSF53790">
    <property type="entry name" value="Tetrapyrrole methylase"/>
    <property type="match status" value="1"/>
</dbReference>
<comment type="pathway">
    <text evidence="1">Cofactor biosynthesis; adenosylcobalamin biosynthesis.</text>
</comment>
<dbReference type="InterPro" id="IPR014776">
    <property type="entry name" value="4pyrrole_Mease_sub2"/>
</dbReference>
<dbReference type="PANTHER" id="PTHR47036">
    <property type="entry name" value="COBALT-FACTOR III C(17)-METHYLTRANSFERASE-RELATED"/>
    <property type="match status" value="1"/>
</dbReference>
<name>A0A1I3WA27_9HYPH</name>
<sequence length="261" mass="27951">MSAGRQKTGRIAVIGLGPGSPEQVTPEATRVVSEGEEFFGYTPYLDRLDLRPDQLRIASDNREELDRASAALKRAAEGKKVCVVSGGDPGVFAMAAAVCEAIEAGPAEWRDLDLVVVPGVTAMLAVAARIGAPLGHDFCAISLSDNLKPWEVIEARLEAVARAGFVIALYNPISRARPWQLGKAFELLRGVLPAATPVIFGRAAGRPDERMAVMDLADADASRADMATCVIIGSPETRVIERGERAPLVYTPRFLTAESRR</sequence>
<evidence type="ECO:0000256" key="2">
    <source>
        <dbReference type="ARBA" id="ARBA00022573"/>
    </source>
</evidence>
<keyword evidence="4 8" id="KW-0808">Transferase</keyword>
<evidence type="ECO:0000256" key="5">
    <source>
        <dbReference type="ARBA" id="ARBA00022691"/>
    </source>
</evidence>
<evidence type="ECO:0000256" key="4">
    <source>
        <dbReference type="ARBA" id="ARBA00022679"/>
    </source>
</evidence>
<evidence type="ECO:0000256" key="1">
    <source>
        <dbReference type="ARBA" id="ARBA00004953"/>
    </source>
</evidence>
<dbReference type="GO" id="GO:0009236">
    <property type="term" value="P:cobalamin biosynthetic process"/>
    <property type="evidence" value="ECO:0007669"/>
    <property type="project" value="UniProtKB-UniPathway"/>
</dbReference>
<dbReference type="InterPro" id="IPR006363">
    <property type="entry name" value="Cbl_synth_CobJ/CibH_dom"/>
</dbReference>
<keyword evidence="9" id="KW-1185">Reference proteome</keyword>
<dbReference type="Pfam" id="PF00590">
    <property type="entry name" value="TP_methylase"/>
    <property type="match status" value="1"/>
</dbReference>
<dbReference type="UniPathway" id="UPA00148"/>
<evidence type="ECO:0000259" key="7">
    <source>
        <dbReference type="Pfam" id="PF00590"/>
    </source>
</evidence>